<accession>A0A1X7E3E7</accession>
<keyword evidence="1" id="KW-1133">Transmembrane helix</keyword>
<dbReference type="EMBL" id="FXAC01000020">
    <property type="protein sequence ID" value="SMF26683.1"/>
    <property type="molecule type" value="Genomic_DNA"/>
</dbReference>
<keyword evidence="1" id="KW-0812">Transmembrane</keyword>
<keyword evidence="3" id="KW-1185">Reference proteome</keyword>
<protein>
    <submittedName>
        <fullName evidence="2">Uncharacterized protein</fullName>
    </submittedName>
</protein>
<dbReference type="AlphaFoldDB" id="A0A1X7E3E7"/>
<proteinExistence type="predicted"/>
<name>A0A1X7E3E7_9MICC</name>
<dbReference type="Proteomes" id="UP000192929">
    <property type="component" value="Unassembled WGS sequence"/>
</dbReference>
<keyword evidence="1" id="KW-0472">Membrane</keyword>
<evidence type="ECO:0000313" key="2">
    <source>
        <dbReference type="EMBL" id="SMF26683.1"/>
    </source>
</evidence>
<organism evidence="2 3">
    <name type="scientific">Kocuria marina subsp. indica</name>
    <dbReference type="NCBI Taxonomy" id="1049583"/>
    <lineage>
        <taxon>Bacteria</taxon>
        <taxon>Bacillati</taxon>
        <taxon>Actinomycetota</taxon>
        <taxon>Actinomycetes</taxon>
        <taxon>Micrococcales</taxon>
        <taxon>Micrococcaceae</taxon>
        <taxon>Kocuria</taxon>
    </lineage>
</organism>
<evidence type="ECO:0000313" key="3">
    <source>
        <dbReference type="Proteomes" id="UP000192929"/>
    </source>
</evidence>
<evidence type="ECO:0000256" key="1">
    <source>
        <dbReference type="SAM" id="Phobius"/>
    </source>
</evidence>
<feature type="transmembrane region" description="Helical" evidence="1">
    <location>
        <begin position="6"/>
        <end position="31"/>
    </location>
</feature>
<gene>
    <name evidence="2" type="ORF">SAMN06296028_12041</name>
</gene>
<sequence length="35" mass="3797">MLALEIFYLVLLGLAGLCILGISLKVVFSLFKGQL</sequence>
<reference evidence="3" key="1">
    <citation type="submission" date="2017-04" db="EMBL/GenBank/DDBJ databases">
        <authorList>
            <person name="Varghese N."/>
            <person name="Submissions S."/>
        </authorList>
    </citation>
    <scope>NUCLEOTIDE SEQUENCE [LARGE SCALE GENOMIC DNA]</scope>
    <source>
        <strain evidence="3">NIO-1021</strain>
    </source>
</reference>